<dbReference type="InterPro" id="IPR036770">
    <property type="entry name" value="Ankyrin_rpt-contain_sf"/>
</dbReference>
<dbReference type="OrthoDB" id="207120at2759"/>
<dbReference type="AlphaFoldDB" id="A0A9W7L0E3"/>
<feature type="compositionally biased region" description="Basic and acidic residues" evidence="4">
    <location>
        <begin position="324"/>
        <end position="339"/>
    </location>
</feature>
<feature type="compositionally biased region" description="Basic and acidic residues" evidence="4">
    <location>
        <begin position="728"/>
        <end position="739"/>
    </location>
</feature>
<dbReference type="EMBL" id="BRXW01000313">
    <property type="protein sequence ID" value="GMI17959.1"/>
    <property type="molecule type" value="Genomic_DNA"/>
</dbReference>
<dbReference type="Proteomes" id="UP001165122">
    <property type="component" value="Unassembled WGS sequence"/>
</dbReference>
<feature type="compositionally biased region" description="Acidic residues" evidence="4">
    <location>
        <begin position="476"/>
        <end position="506"/>
    </location>
</feature>
<keyword evidence="2 3" id="KW-0040">ANK repeat</keyword>
<feature type="compositionally biased region" description="Polar residues" evidence="4">
    <location>
        <begin position="184"/>
        <end position="199"/>
    </location>
</feature>
<feature type="region of interest" description="Disordered" evidence="4">
    <location>
        <begin position="586"/>
        <end position="662"/>
    </location>
</feature>
<evidence type="ECO:0000256" key="3">
    <source>
        <dbReference type="PROSITE-ProRule" id="PRU00023"/>
    </source>
</evidence>
<feature type="region of interest" description="Disordered" evidence="4">
    <location>
        <begin position="721"/>
        <end position="806"/>
    </location>
</feature>
<evidence type="ECO:0000256" key="4">
    <source>
        <dbReference type="SAM" id="MobiDB-lite"/>
    </source>
</evidence>
<dbReference type="SMART" id="SM00248">
    <property type="entry name" value="ANK"/>
    <property type="match status" value="2"/>
</dbReference>
<dbReference type="PROSITE" id="PS50297">
    <property type="entry name" value="ANK_REP_REGION"/>
    <property type="match status" value="1"/>
</dbReference>
<feature type="repeat" description="ANK" evidence="3">
    <location>
        <begin position="946"/>
        <end position="978"/>
    </location>
</feature>
<comment type="caution">
    <text evidence="5">The sequence shown here is derived from an EMBL/GenBank/DDBJ whole genome shotgun (WGS) entry which is preliminary data.</text>
</comment>
<feature type="compositionally biased region" description="Polar residues" evidence="4">
    <location>
        <begin position="157"/>
        <end position="176"/>
    </location>
</feature>
<sequence length="992" mass="108329">MASLPAPAFMSPPNLKPKFSTPVALAAVITPAPASNSSAQHKVLGVLPANPSQGQFQLVLKTPSRNIKNLDDFMSSGPLTDPGQGRGRGKRGEDGDGSFLSSASPHHTNTNGKSSRGRSARAIARSARSKNSYNIAAISQSYQSNPFRSASVKKDMSNTLRRSQLPSKPAFSSFNRGSAKKRPNLTTLNGYSSSPNLISPENDENVAPNTTHIPSPSSSKSPGKLALNPLEVPKKNSQQKGKRPNPNARMPKQSQSTYKQQLLGMENKSTQSASKVVLSSGESATAPVEEMRTSARNLFKDSAVSTPSPGKKTPKESPLFKQVDSNERNRRRGVEKGTLELEFEEAGSATPGSSGSKHKPKDMMTKQITREELLQFMDNEGTEEVDAEMDEAISNIDIDETVAVLLSPTKKRRTPKRKSAQKLAQEYQHITPTVNLMSQKITPEVLNSLLVIESDDEGGKGGGGKEEDDTARMIDMDDGETSEEEEEEDEGEEELIGSSIDIEDSSDFPSSTDLMRKKFMPEDFSSINDEDIEEEVIDGGEGETEAEVNPMRVSRTFSEASEVEEDEGLGAVEDCIEGFKISGCLSPAASDVEEDEEVEGGGGGEGDGDGGGGDLDWSDDFAKEPKLDGKMSSGEIKQLMSDFGRGEGKEEEEEEDSDDEVSLGGVFAGDIQMLGPWNDLDEYDVMYKVPLDVNGKVKRRRRRNRHRFRPFHMSLWSIPESDVGVPMRPREEEEKEHRRPSAPTVEDILYGSGGGGSKIKKENKPPSKSKAGGKKKSRKSSKNRIQEVITNSKPKTPTKARAPRFNRRSQKIVKSNGEEVAARGVADLGGTIDLGKTSSKLTIGNDTYGQWFAEQIGWGDDDDEEKGLGFDKGEIIGLFGCIEGKDFSGLSLALLGEDGEDDCSLFHDVRDDYGNTLLMACCHCGFKRGVKLFVKNGWDLNARNKYGNTALHFAWERGQHKIAEYLKKKGSDEEMRNEMGLTCYERVGVDDE</sequence>
<feature type="compositionally biased region" description="Acidic residues" evidence="4">
    <location>
        <begin position="649"/>
        <end position="661"/>
    </location>
</feature>
<evidence type="ECO:0000256" key="1">
    <source>
        <dbReference type="ARBA" id="ARBA00022737"/>
    </source>
</evidence>
<dbReference type="InterPro" id="IPR002110">
    <property type="entry name" value="Ankyrin_rpt"/>
</dbReference>
<dbReference type="GO" id="GO:0004842">
    <property type="term" value="F:ubiquitin-protein transferase activity"/>
    <property type="evidence" value="ECO:0007669"/>
    <property type="project" value="TreeGrafter"/>
</dbReference>
<feature type="region of interest" description="Disordered" evidence="4">
    <location>
        <begin position="70"/>
        <end position="129"/>
    </location>
</feature>
<reference evidence="6" key="1">
    <citation type="journal article" date="2023" name="Commun. Biol.">
        <title>Genome analysis of Parmales, the sister group of diatoms, reveals the evolutionary specialization of diatoms from phago-mixotrophs to photoautotrophs.</title>
        <authorList>
            <person name="Ban H."/>
            <person name="Sato S."/>
            <person name="Yoshikawa S."/>
            <person name="Yamada K."/>
            <person name="Nakamura Y."/>
            <person name="Ichinomiya M."/>
            <person name="Sato N."/>
            <person name="Blanc-Mathieu R."/>
            <person name="Endo H."/>
            <person name="Kuwata A."/>
            <person name="Ogata H."/>
        </authorList>
    </citation>
    <scope>NUCLEOTIDE SEQUENCE [LARGE SCALE GENOMIC DNA]</scope>
    <source>
        <strain evidence="6">NIES 3700</strain>
    </source>
</reference>
<feature type="compositionally biased region" description="Gly residues" evidence="4">
    <location>
        <begin position="600"/>
        <end position="614"/>
    </location>
</feature>
<feature type="compositionally biased region" description="Polar residues" evidence="4">
    <location>
        <begin position="99"/>
        <end position="113"/>
    </location>
</feature>
<dbReference type="GO" id="GO:0085020">
    <property type="term" value="P:protein K6-linked ubiquitination"/>
    <property type="evidence" value="ECO:0007669"/>
    <property type="project" value="TreeGrafter"/>
</dbReference>
<dbReference type="PANTHER" id="PTHR24171:SF8">
    <property type="entry name" value="BRCA1-ASSOCIATED RING DOMAIN PROTEIN 1"/>
    <property type="match status" value="1"/>
</dbReference>
<keyword evidence="6" id="KW-1185">Reference proteome</keyword>
<feature type="compositionally biased region" description="Basic and acidic residues" evidence="4">
    <location>
        <begin position="620"/>
        <end position="629"/>
    </location>
</feature>
<dbReference type="PROSITE" id="PS50088">
    <property type="entry name" value="ANK_REPEAT"/>
    <property type="match status" value="1"/>
</dbReference>
<organism evidence="5 6">
    <name type="scientific">Triparma laevis f. longispina</name>
    <dbReference type="NCBI Taxonomy" id="1714387"/>
    <lineage>
        <taxon>Eukaryota</taxon>
        <taxon>Sar</taxon>
        <taxon>Stramenopiles</taxon>
        <taxon>Ochrophyta</taxon>
        <taxon>Bolidophyceae</taxon>
        <taxon>Parmales</taxon>
        <taxon>Triparmaceae</taxon>
        <taxon>Triparma</taxon>
    </lineage>
</organism>
<gene>
    <name evidence="5" type="ORF">TrLO_g8023</name>
</gene>
<evidence type="ECO:0000256" key="2">
    <source>
        <dbReference type="ARBA" id="ARBA00023043"/>
    </source>
</evidence>
<feature type="compositionally biased region" description="Basic residues" evidence="4">
    <location>
        <begin position="771"/>
        <end position="782"/>
    </location>
</feature>
<protein>
    <submittedName>
        <fullName evidence="5">Uncharacterized protein</fullName>
    </submittedName>
</protein>
<keyword evidence="1" id="KW-0677">Repeat</keyword>
<dbReference type="Gene3D" id="1.25.40.20">
    <property type="entry name" value="Ankyrin repeat-containing domain"/>
    <property type="match status" value="1"/>
</dbReference>
<feature type="region of interest" description="Disordered" evidence="4">
    <location>
        <begin position="452"/>
        <end position="513"/>
    </location>
</feature>
<feature type="compositionally biased region" description="Basic and acidic residues" evidence="4">
    <location>
        <begin position="457"/>
        <end position="475"/>
    </location>
</feature>
<accession>A0A9W7L0E3</accession>
<feature type="region of interest" description="Disordered" evidence="4">
    <location>
        <begin position="148"/>
        <end position="367"/>
    </location>
</feature>
<dbReference type="PANTHER" id="PTHR24171">
    <property type="entry name" value="ANKYRIN REPEAT DOMAIN-CONTAINING PROTEIN 39-RELATED"/>
    <property type="match status" value="1"/>
</dbReference>
<name>A0A9W7L0E3_9STRA</name>
<dbReference type="SUPFAM" id="SSF48403">
    <property type="entry name" value="Ankyrin repeat"/>
    <property type="match status" value="1"/>
</dbReference>
<dbReference type="Pfam" id="PF12796">
    <property type="entry name" value="Ank_2"/>
    <property type="match status" value="1"/>
</dbReference>
<proteinExistence type="predicted"/>
<evidence type="ECO:0000313" key="5">
    <source>
        <dbReference type="EMBL" id="GMI17959.1"/>
    </source>
</evidence>
<feature type="compositionally biased region" description="Basic residues" evidence="4">
    <location>
        <begin position="796"/>
        <end position="806"/>
    </location>
</feature>
<evidence type="ECO:0000313" key="6">
    <source>
        <dbReference type="Proteomes" id="UP001165122"/>
    </source>
</evidence>